<dbReference type="OrthoDB" id="1879264at2759"/>
<dbReference type="EMBL" id="KQ993856">
    <property type="protein sequence ID" value="KZV48481.1"/>
    <property type="molecule type" value="Genomic_DNA"/>
</dbReference>
<feature type="region of interest" description="Disordered" evidence="1">
    <location>
        <begin position="1"/>
        <end position="20"/>
    </location>
</feature>
<dbReference type="Proteomes" id="UP000250235">
    <property type="component" value="Unassembled WGS sequence"/>
</dbReference>
<protein>
    <submittedName>
        <fullName evidence="2">Uncharacterized protein</fullName>
    </submittedName>
</protein>
<gene>
    <name evidence="2" type="ORF">F511_18287</name>
</gene>
<sequence length="755" mass="83276">MEKGNREKRSPLQDLNGLILMNKADSEKSLNASSSRSKRPDFFSKSASNAPKDSAVASKAVLPRKPFLQKSKKNQLPRISEWPSGKISAKPMSKSGQISKPSVFDVSSMNNVKKKSKGFRTTLKNSQEACSEFDGKRNGLHEDSFSRTVDNLGAASTVKTPPVEASVSPDIQCPCPFDQKKIVSHSTEPTVCYGAGHLLSGVTDKRKCRRRGSLRGCEKVNLFHGELDEIYDSQDTSIPLLEGGSVRWHEGQGNDSRNMLDQCRMKNDSDSAVLDLPSSPSTLCEHASDSIWDDIISCSVSVSIGNVVNNKETGIIPHSPVEFQESLGPWNNEVDDSLLAVSPTSSSCGKAIIDDDSECSMVSLSSRNVIQTPNSGSDSELHDVVPNVEVDKRNLFQSTNDTISNVLSEEDIDFAASWISDSTLENLSLSETRISWRDGMFSSRNLDADEFDCCRCLSDEEIHGDQIYDQQLMTKPPSMLVEDKGNDLRANSDTTERCFSRTESGETEETNKWNDIDLSPPVVLEYETCISARGKEKLSPHRPNACAESICTTSIVDGTAHMKSDRLCKQCSACDKDKCPPSEAYPHMTTYDNTLIAGSLQSDYVRLEDKGVYSVPSIIGGGSRDNNSYFGWESTSGSASGYHRFRNYMDKCSEGGSYLTVDKHGEVRLQALKSLTNLADADWKSINPPPHLNHREFRYWFSGSTGKCLTVFKGEGAKKAVGIADCKFDGSNTFQLFAFRFHYHKAFCCCGKYNE</sequence>
<dbReference type="PANTHER" id="PTHR36022">
    <property type="entry name" value="GPI-ANCHORED ADHESIN-LIKE PROTEIN"/>
    <property type="match status" value="1"/>
</dbReference>
<feature type="region of interest" description="Disordered" evidence="1">
    <location>
        <begin position="26"/>
        <end position="102"/>
    </location>
</feature>
<dbReference type="AlphaFoldDB" id="A0A2Z7CN04"/>
<feature type="region of interest" description="Disordered" evidence="1">
    <location>
        <begin position="491"/>
        <end position="514"/>
    </location>
</feature>
<evidence type="ECO:0000313" key="2">
    <source>
        <dbReference type="EMBL" id="KZV48481.1"/>
    </source>
</evidence>
<evidence type="ECO:0000256" key="1">
    <source>
        <dbReference type="SAM" id="MobiDB-lite"/>
    </source>
</evidence>
<dbReference type="PANTHER" id="PTHR36022:SF1">
    <property type="entry name" value="GPI-ANCHORED ADHESIN-LIKE PROTEIN"/>
    <property type="match status" value="1"/>
</dbReference>
<keyword evidence="3" id="KW-1185">Reference proteome</keyword>
<proteinExistence type="predicted"/>
<accession>A0A2Z7CN04</accession>
<evidence type="ECO:0000313" key="3">
    <source>
        <dbReference type="Proteomes" id="UP000250235"/>
    </source>
</evidence>
<feature type="compositionally biased region" description="Basic and acidic residues" evidence="1">
    <location>
        <begin position="494"/>
        <end position="514"/>
    </location>
</feature>
<feature type="compositionally biased region" description="Basic and acidic residues" evidence="1">
    <location>
        <begin position="1"/>
        <end position="11"/>
    </location>
</feature>
<reference evidence="2 3" key="1">
    <citation type="journal article" date="2015" name="Proc. Natl. Acad. Sci. U.S.A.">
        <title>The resurrection genome of Boea hygrometrica: A blueprint for survival of dehydration.</title>
        <authorList>
            <person name="Xiao L."/>
            <person name="Yang G."/>
            <person name="Zhang L."/>
            <person name="Yang X."/>
            <person name="Zhao S."/>
            <person name="Ji Z."/>
            <person name="Zhou Q."/>
            <person name="Hu M."/>
            <person name="Wang Y."/>
            <person name="Chen M."/>
            <person name="Xu Y."/>
            <person name="Jin H."/>
            <person name="Xiao X."/>
            <person name="Hu G."/>
            <person name="Bao F."/>
            <person name="Hu Y."/>
            <person name="Wan P."/>
            <person name="Li L."/>
            <person name="Deng X."/>
            <person name="Kuang T."/>
            <person name="Xiang C."/>
            <person name="Zhu J.K."/>
            <person name="Oliver M.J."/>
            <person name="He Y."/>
        </authorList>
    </citation>
    <scope>NUCLEOTIDE SEQUENCE [LARGE SCALE GENOMIC DNA]</scope>
    <source>
        <strain evidence="3">cv. XS01</strain>
    </source>
</reference>
<organism evidence="2 3">
    <name type="scientific">Dorcoceras hygrometricum</name>
    <dbReference type="NCBI Taxonomy" id="472368"/>
    <lineage>
        <taxon>Eukaryota</taxon>
        <taxon>Viridiplantae</taxon>
        <taxon>Streptophyta</taxon>
        <taxon>Embryophyta</taxon>
        <taxon>Tracheophyta</taxon>
        <taxon>Spermatophyta</taxon>
        <taxon>Magnoliopsida</taxon>
        <taxon>eudicotyledons</taxon>
        <taxon>Gunneridae</taxon>
        <taxon>Pentapetalae</taxon>
        <taxon>asterids</taxon>
        <taxon>lamiids</taxon>
        <taxon>Lamiales</taxon>
        <taxon>Gesneriaceae</taxon>
        <taxon>Didymocarpoideae</taxon>
        <taxon>Trichosporeae</taxon>
        <taxon>Loxocarpinae</taxon>
        <taxon>Dorcoceras</taxon>
    </lineage>
</organism>
<name>A0A2Z7CN04_9LAMI</name>